<dbReference type="PANTHER" id="PTHR47123">
    <property type="entry name" value="F-BOX PROTEIN SKIP23"/>
    <property type="match status" value="1"/>
</dbReference>
<protein>
    <recommendedName>
        <fullName evidence="5">F-box domain-containing protein</fullName>
    </recommendedName>
</protein>
<dbReference type="InParanoid" id="A0A2G5CNH2"/>
<proteinExistence type="predicted"/>
<reference evidence="3 4" key="1">
    <citation type="submission" date="2017-09" db="EMBL/GenBank/DDBJ databases">
        <title>WGS assembly of Aquilegia coerulea Goldsmith.</title>
        <authorList>
            <person name="Hodges S."/>
            <person name="Kramer E."/>
            <person name="Nordborg M."/>
            <person name="Tomkins J."/>
            <person name="Borevitz J."/>
            <person name="Derieg N."/>
            <person name="Yan J."/>
            <person name="Mihaltcheva S."/>
            <person name="Hayes R.D."/>
            <person name="Rokhsar D."/>
        </authorList>
    </citation>
    <scope>NUCLEOTIDE SEQUENCE [LARGE SCALE GENOMIC DNA]</scope>
    <source>
        <strain evidence="4">cv. Goldsmith</strain>
    </source>
</reference>
<dbReference type="FunCoup" id="A0A2G5CNH2">
    <property type="interactions" value="1699"/>
</dbReference>
<dbReference type="EMBL" id="KZ305060">
    <property type="protein sequence ID" value="PIA32862.1"/>
    <property type="molecule type" value="Genomic_DNA"/>
</dbReference>
<accession>A0A2G5CNH2</accession>
<name>A0A2G5CNH2_AQUCA</name>
<organism evidence="3 4">
    <name type="scientific">Aquilegia coerulea</name>
    <name type="common">Rocky mountain columbine</name>
    <dbReference type="NCBI Taxonomy" id="218851"/>
    <lineage>
        <taxon>Eukaryota</taxon>
        <taxon>Viridiplantae</taxon>
        <taxon>Streptophyta</taxon>
        <taxon>Embryophyta</taxon>
        <taxon>Tracheophyta</taxon>
        <taxon>Spermatophyta</taxon>
        <taxon>Magnoliopsida</taxon>
        <taxon>Ranunculales</taxon>
        <taxon>Ranunculaceae</taxon>
        <taxon>Thalictroideae</taxon>
        <taxon>Aquilegia</taxon>
    </lineage>
</organism>
<dbReference type="Pfam" id="PF00646">
    <property type="entry name" value="F-box"/>
    <property type="match status" value="1"/>
</dbReference>
<gene>
    <name evidence="3" type="ORF">AQUCO_04300059v1</name>
</gene>
<dbReference type="InterPro" id="IPR001810">
    <property type="entry name" value="F-box_dom"/>
</dbReference>
<dbReference type="PANTHER" id="PTHR47123:SF15">
    <property type="entry name" value="F-BOX PROTEIN SKIP23"/>
    <property type="match status" value="1"/>
</dbReference>
<evidence type="ECO:0000313" key="3">
    <source>
        <dbReference type="EMBL" id="PIA32862.1"/>
    </source>
</evidence>
<keyword evidence="4" id="KW-1185">Reference proteome</keyword>
<feature type="domain" description="F-box" evidence="1">
    <location>
        <begin position="34"/>
        <end position="80"/>
    </location>
</feature>
<dbReference type="STRING" id="218851.A0A2G5CNH2"/>
<dbReference type="OrthoDB" id="599103at2759"/>
<feature type="domain" description="KIB1-4 beta-propeller" evidence="2">
    <location>
        <begin position="107"/>
        <end position="399"/>
    </location>
</feature>
<evidence type="ECO:0000259" key="2">
    <source>
        <dbReference type="Pfam" id="PF03478"/>
    </source>
</evidence>
<dbReference type="Pfam" id="PF03478">
    <property type="entry name" value="Beta-prop_KIB1-4"/>
    <property type="match status" value="1"/>
</dbReference>
<dbReference type="AlphaFoldDB" id="A0A2G5CNH2"/>
<dbReference type="InterPro" id="IPR051304">
    <property type="entry name" value="SCF_F-box_domain"/>
</dbReference>
<evidence type="ECO:0000259" key="1">
    <source>
        <dbReference type="Pfam" id="PF00646"/>
    </source>
</evidence>
<dbReference type="Proteomes" id="UP000230069">
    <property type="component" value="Unassembled WGS sequence"/>
</dbReference>
<sequence length="430" mass="49149">MAEEASSSSSCFSQLPILFFQNIHLLKNPEMSEWSQLPKDLLDRISSTLSSSSSSSWIDLIRFRSVCSSWRSSLTSYPPYCFPNKISINPSNPTNGLLYSGNFTLSKRIILHLNLPNHSNGWIIKLEQDNSKLFHLLNPLSELKIQSLPSNFPKVFNFMDLRIVELGQEYVLRYADKWPIGFGGDLYREKVVFSSNSPWSNDDYVIMTIHVSGKLALFRLKDSMWTIIEEMPNPYDDVIYYKGKFYAVDGMGRAVVVGPSLTVTLVAYAVYGGDKKYLVELDGELLLVDRYLSIGSDDYPIYHSQIQDYEIYVPNDDTYIVDTTVQFKVFKLDQLKKEWVEVKDLGDRMLFLGDNCSFSALASDFIGSKGNCIYFTDRYFQSNREEDGLFKGHCIGVFNLEDRSIKPLASYPGYSKFFWPPPTWVTSPTA</sequence>
<evidence type="ECO:0008006" key="5">
    <source>
        <dbReference type="Google" id="ProtNLM"/>
    </source>
</evidence>
<dbReference type="InterPro" id="IPR005174">
    <property type="entry name" value="KIB1-4_b-propeller"/>
</dbReference>
<evidence type="ECO:0000313" key="4">
    <source>
        <dbReference type="Proteomes" id="UP000230069"/>
    </source>
</evidence>